<evidence type="ECO:0000256" key="7">
    <source>
        <dbReference type="SAM" id="MobiDB-lite"/>
    </source>
</evidence>
<feature type="transmembrane region" description="Helical" evidence="8">
    <location>
        <begin position="257"/>
        <end position="278"/>
    </location>
</feature>
<evidence type="ECO:0000256" key="5">
    <source>
        <dbReference type="ARBA" id="ARBA00023136"/>
    </source>
</evidence>
<keyword evidence="4 8" id="KW-1133">Transmembrane helix</keyword>
<feature type="transmembrane region" description="Helical" evidence="8">
    <location>
        <begin position="94"/>
        <end position="112"/>
    </location>
</feature>
<dbReference type="PRINTS" id="PR00783">
    <property type="entry name" value="MINTRINSICP"/>
</dbReference>
<dbReference type="InterPro" id="IPR023271">
    <property type="entry name" value="Aquaporin-like"/>
</dbReference>
<dbReference type="InterPro" id="IPR000425">
    <property type="entry name" value="MIP"/>
</dbReference>
<proteinExistence type="inferred from homology"/>
<feature type="region of interest" description="Disordered" evidence="7">
    <location>
        <begin position="1"/>
        <end position="22"/>
    </location>
</feature>
<evidence type="ECO:0000256" key="2">
    <source>
        <dbReference type="ARBA" id="ARBA00022448"/>
    </source>
</evidence>
<keyword evidence="3 6" id="KW-0812">Transmembrane</keyword>
<evidence type="ECO:0000256" key="4">
    <source>
        <dbReference type="ARBA" id="ARBA00022989"/>
    </source>
</evidence>
<keyword evidence="5 8" id="KW-0472">Membrane</keyword>
<keyword evidence="10" id="KW-1185">Reference proteome</keyword>
<dbReference type="InterPro" id="IPR022357">
    <property type="entry name" value="MIP_CS"/>
</dbReference>
<feature type="transmembrane region" description="Helical" evidence="8">
    <location>
        <begin position="132"/>
        <end position="152"/>
    </location>
</feature>
<keyword evidence="2 6" id="KW-0813">Transport</keyword>
<name>A0ABR0E3Q5_ZASCE</name>
<accession>A0ABR0E3Q5</accession>
<evidence type="ECO:0000256" key="8">
    <source>
        <dbReference type="SAM" id="Phobius"/>
    </source>
</evidence>
<feature type="transmembrane region" description="Helical" evidence="8">
    <location>
        <begin position="304"/>
        <end position="324"/>
    </location>
</feature>
<evidence type="ECO:0000256" key="6">
    <source>
        <dbReference type="RuleBase" id="RU000477"/>
    </source>
</evidence>
<evidence type="ECO:0000256" key="3">
    <source>
        <dbReference type="ARBA" id="ARBA00022692"/>
    </source>
</evidence>
<dbReference type="EMBL" id="JAXOVC010000011">
    <property type="protein sequence ID" value="KAK4496055.1"/>
    <property type="molecule type" value="Genomic_DNA"/>
</dbReference>
<dbReference type="PANTHER" id="PTHR47002">
    <property type="entry name" value="AQUAPORIN-LIKE"/>
    <property type="match status" value="1"/>
</dbReference>
<dbReference type="Gene3D" id="1.20.1080.10">
    <property type="entry name" value="Glycerol uptake facilitator protein"/>
    <property type="match status" value="1"/>
</dbReference>
<sequence length="333" mass="36036">MGLRNLSHNGRDRHANTESATSGRLYKATTHPFVGRIGGNQEFVIDKEHEDSDRVLSKAPDAAPGMSVSQQLSLAGFTELSLWKAAVMEGVGSLFIYITIWSNISPATIPTAPTDQFGYFDNAAYLGPTTGAIQNFVLLTLFTFVFGVLTGAHLNPTITIGTFFARLTTFPRMVLYVSFQTLGGTLAGYLVRAGYGTRDFKTGGCWLFTGGESQYALYPEGVGRAFSNEFMACLALLFLAFGVGLDPRQQKIIPPALSPFLVGLVLGVLSWAFGYSVYGYGGASMNPARCFGTFAGSHFPGWHWYHWVASISASIVHAVFYFLIPPGRSLVAS</sequence>
<reference evidence="9 10" key="1">
    <citation type="journal article" date="2023" name="G3 (Bethesda)">
        <title>A chromosome-level genome assembly of Zasmidium syzygii isolated from banana leaves.</title>
        <authorList>
            <person name="van Westerhoven A.C."/>
            <person name="Mehrabi R."/>
            <person name="Talebi R."/>
            <person name="Steentjes M.B.F."/>
            <person name="Corcolon B."/>
            <person name="Chong P.A."/>
            <person name="Kema G.H.J."/>
            <person name="Seidl M.F."/>
        </authorList>
    </citation>
    <scope>NUCLEOTIDE SEQUENCE [LARGE SCALE GENOMIC DNA]</scope>
    <source>
        <strain evidence="9 10">P124</strain>
    </source>
</reference>
<evidence type="ECO:0008006" key="11">
    <source>
        <dbReference type="Google" id="ProtNLM"/>
    </source>
</evidence>
<feature type="transmembrane region" description="Helical" evidence="8">
    <location>
        <begin position="225"/>
        <end position="245"/>
    </location>
</feature>
<dbReference type="PANTHER" id="PTHR47002:SF2">
    <property type="entry name" value="AQUAPORIN AQPAE.A-LIKE"/>
    <property type="match status" value="1"/>
</dbReference>
<comment type="caution">
    <text evidence="9">The sequence shown here is derived from an EMBL/GenBank/DDBJ whole genome shotgun (WGS) entry which is preliminary data.</text>
</comment>
<gene>
    <name evidence="9" type="ORF">PRZ48_013324</name>
</gene>
<dbReference type="SUPFAM" id="SSF81338">
    <property type="entry name" value="Aquaporin-like"/>
    <property type="match status" value="1"/>
</dbReference>
<dbReference type="PROSITE" id="PS00221">
    <property type="entry name" value="MIP"/>
    <property type="match status" value="1"/>
</dbReference>
<dbReference type="Pfam" id="PF00230">
    <property type="entry name" value="MIP"/>
    <property type="match status" value="1"/>
</dbReference>
<evidence type="ECO:0000313" key="10">
    <source>
        <dbReference type="Proteomes" id="UP001305779"/>
    </source>
</evidence>
<evidence type="ECO:0000256" key="1">
    <source>
        <dbReference type="ARBA" id="ARBA00004141"/>
    </source>
</evidence>
<feature type="transmembrane region" description="Helical" evidence="8">
    <location>
        <begin position="173"/>
        <end position="191"/>
    </location>
</feature>
<comment type="subcellular location">
    <subcellularLocation>
        <location evidence="1">Membrane</location>
        <topology evidence="1">Multi-pass membrane protein</topology>
    </subcellularLocation>
</comment>
<evidence type="ECO:0000313" key="9">
    <source>
        <dbReference type="EMBL" id="KAK4496055.1"/>
    </source>
</evidence>
<dbReference type="Proteomes" id="UP001305779">
    <property type="component" value="Unassembled WGS sequence"/>
</dbReference>
<organism evidence="9 10">
    <name type="scientific">Zasmidium cellare</name>
    <name type="common">Wine cellar mold</name>
    <name type="synonym">Racodium cellare</name>
    <dbReference type="NCBI Taxonomy" id="395010"/>
    <lineage>
        <taxon>Eukaryota</taxon>
        <taxon>Fungi</taxon>
        <taxon>Dikarya</taxon>
        <taxon>Ascomycota</taxon>
        <taxon>Pezizomycotina</taxon>
        <taxon>Dothideomycetes</taxon>
        <taxon>Dothideomycetidae</taxon>
        <taxon>Mycosphaerellales</taxon>
        <taxon>Mycosphaerellaceae</taxon>
        <taxon>Zasmidium</taxon>
    </lineage>
</organism>
<comment type="similarity">
    <text evidence="6">Belongs to the MIP/aquaporin (TC 1.A.8) family.</text>
</comment>
<protein>
    <recommendedName>
        <fullName evidence="11">Aquaporin-like protein</fullName>
    </recommendedName>
</protein>